<dbReference type="GO" id="GO:0000981">
    <property type="term" value="F:DNA-binding transcription factor activity, RNA polymerase II-specific"/>
    <property type="evidence" value="ECO:0007669"/>
    <property type="project" value="TreeGrafter"/>
</dbReference>
<evidence type="ECO:0000313" key="7">
    <source>
        <dbReference type="Proteomes" id="UP000316759"/>
    </source>
</evidence>
<dbReference type="GO" id="GO:0000978">
    <property type="term" value="F:RNA polymerase II cis-regulatory region sequence-specific DNA binding"/>
    <property type="evidence" value="ECO:0007669"/>
    <property type="project" value="TreeGrafter"/>
</dbReference>
<feature type="domain" description="SKI/SNO/DAC" evidence="5">
    <location>
        <begin position="98"/>
        <end position="205"/>
    </location>
</feature>
<dbReference type="Proteomes" id="UP000316759">
    <property type="component" value="Unassembled WGS sequence"/>
</dbReference>
<dbReference type="PANTHER" id="PTHR12577:SF6">
    <property type="entry name" value="DACHSHUND, ISOFORM B"/>
    <property type="match status" value="1"/>
</dbReference>
<dbReference type="CDD" id="cd21081">
    <property type="entry name" value="DHD_Dac"/>
    <property type="match status" value="1"/>
</dbReference>
<keyword evidence="7" id="KW-1185">Reference proteome</keyword>
<feature type="region of interest" description="Disordered" evidence="4">
    <location>
        <begin position="680"/>
        <end position="782"/>
    </location>
</feature>
<dbReference type="OrthoDB" id="6436112at2759"/>
<dbReference type="GO" id="GO:0005634">
    <property type="term" value="C:nucleus"/>
    <property type="evidence" value="ECO:0007669"/>
    <property type="project" value="UniProtKB-SubCell"/>
</dbReference>
<accession>A0A504YJX8</accession>
<feature type="compositionally biased region" description="Polar residues" evidence="4">
    <location>
        <begin position="22"/>
        <end position="34"/>
    </location>
</feature>
<evidence type="ECO:0000313" key="6">
    <source>
        <dbReference type="EMBL" id="TPP61543.1"/>
    </source>
</evidence>
<evidence type="ECO:0000256" key="4">
    <source>
        <dbReference type="SAM" id="MobiDB-lite"/>
    </source>
</evidence>
<dbReference type="Pfam" id="PF02437">
    <property type="entry name" value="Ski_Sno_DHD"/>
    <property type="match status" value="1"/>
</dbReference>
<dbReference type="FunFam" id="3.10.260.20:FF:000001">
    <property type="entry name" value="Dachshund homolog 1"/>
    <property type="match status" value="1"/>
</dbReference>
<evidence type="ECO:0000256" key="3">
    <source>
        <dbReference type="ARBA" id="ARBA00038192"/>
    </source>
</evidence>
<evidence type="ECO:0000256" key="1">
    <source>
        <dbReference type="ARBA" id="ARBA00004123"/>
    </source>
</evidence>
<dbReference type="STRING" id="46835.A0A504YJX8"/>
<evidence type="ECO:0000259" key="5">
    <source>
        <dbReference type="Pfam" id="PF02437"/>
    </source>
</evidence>
<organism evidence="6 7">
    <name type="scientific">Fasciola gigantica</name>
    <name type="common">Giant liver fluke</name>
    <dbReference type="NCBI Taxonomy" id="46835"/>
    <lineage>
        <taxon>Eukaryota</taxon>
        <taxon>Metazoa</taxon>
        <taxon>Spiralia</taxon>
        <taxon>Lophotrochozoa</taxon>
        <taxon>Platyhelminthes</taxon>
        <taxon>Trematoda</taxon>
        <taxon>Digenea</taxon>
        <taxon>Plagiorchiida</taxon>
        <taxon>Echinostomata</taxon>
        <taxon>Echinostomatoidea</taxon>
        <taxon>Fasciolidae</taxon>
        <taxon>Fasciola</taxon>
    </lineage>
</organism>
<feature type="compositionally biased region" description="Basic and acidic residues" evidence="4">
    <location>
        <begin position="828"/>
        <end position="838"/>
    </location>
</feature>
<dbReference type="InterPro" id="IPR052417">
    <property type="entry name" value="Dachshund_domain"/>
</dbReference>
<dbReference type="InterPro" id="IPR037000">
    <property type="entry name" value="Ski_DNA-bd_sf"/>
</dbReference>
<feature type="region of interest" description="Disordered" evidence="4">
    <location>
        <begin position="824"/>
        <end position="846"/>
    </location>
</feature>
<dbReference type="InterPro" id="IPR009061">
    <property type="entry name" value="DNA-bd_dom_put_sf"/>
</dbReference>
<feature type="compositionally biased region" description="Low complexity" evidence="4">
    <location>
        <begin position="1"/>
        <end position="12"/>
    </location>
</feature>
<gene>
    <name evidence="6" type="ORF">FGIG_01434</name>
</gene>
<feature type="compositionally biased region" description="Polar residues" evidence="4">
    <location>
        <begin position="216"/>
        <end position="231"/>
    </location>
</feature>
<feature type="compositionally biased region" description="Basic and acidic residues" evidence="4">
    <location>
        <begin position="690"/>
        <end position="703"/>
    </location>
</feature>
<feature type="compositionally biased region" description="Polar residues" evidence="4">
    <location>
        <begin position="722"/>
        <end position="747"/>
    </location>
</feature>
<dbReference type="EMBL" id="SUNJ01008054">
    <property type="protein sequence ID" value="TPP61543.1"/>
    <property type="molecule type" value="Genomic_DNA"/>
</dbReference>
<dbReference type="AlphaFoldDB" id="A0A504YJX8"/>
<proteinExistence type="inferred from homology"/>
<sequence>MNNNTDTTMSNSFCESGYGMNEATNSHSGERQSTVVDLSTKSAINMGSTNYQYDQLAEMLKLPFTLSSHPPSLLSPPTFSNNSCTRPVSSMSKPLAYCTPNPVPNLPENNQVHLLEYRGAQLAAFKVDGRDLVCLPQAFELFLKHLVGGLHTVYTKLKRLEIVPVVCNVEQVRILRGLGAIQPGVNRCKLIAPHEFDVLYADCTNSSARPGRPSKRISTATSTSVTRNVDPSCDSSPCDQFGYSPIEPTVKIPRKLFADSTTMNRNNSMSRTSASLSVSHLPYTSSLASFCLDPDAIGRILSDTEPFIQAMNHMGASLLHPGLNSSLNFSAYRVPFLPTDRNEHTTTDLRNNGTTVPHQAHRSQTAGCSELGDARPRLYSTPVSVNNGLSPIRSPNKAPITHTIRRITGLELDHSASHKMSVSVSAEHPTDAGEPVRSHPGQREVSANQCDWFKLNPFVIPPKPFPAVNKDLFPPLFSVDTFTAPQSCSSSYVTSEPWNLHSERLANNNPGLADLMSRWKLPLPIQLPHLSLDSSTATASNSTDLIGTTNSVRVHAVQDNGLAEVGSAGKKHGHVAFNSTKWDSAKDAREQQDQPVIMNSESAEKNKGFDDPSDEFRACFDSMFYEILEVYHQMLQSSKNSGSTTSLECGLENNGYDIPSLNSVYSESLNELTTSLFTHSSTTAISDNSPKPEENGAHREHASSPHSHRFNTNGKAEKRLNSEQLTASESITSNSLTDNVSQKSEGTSGRKFHSVPADSSNWHIPSTNSPKIPPKLPPSSDLMETSLQLKETCRSTERGLTIRHHQWLHFMARTFLFNYLNQRGNSTDSERRTSDELQRTQAEYNK</sequence>
<feature type="region of interest" description="Disordered" evidence="4">
    <location>
        <begin position="208"/>
        <end position="231"/>
    </location>
</feature>
<keyword evidence="2" id="KW-0539">Nucleus</keyword>
<feature type="compositionally biased region" description="Polar residues" evidence="4">
    <location>
        <begin position="757"/>
        <end position="768"/>
    </location>
</feature>
<comment type="caution">
    <text evidence="6">The sequence shown here is derived from an EMBL/GenBank/DDBJ whole genome shotgun (WGS) entry which is preliminary data.</text>
</comment>
<comment type="subcellular location">
    <subcellularLocation>
        <location evidence="1">Nucleus</location>
    </subcellularLocation>
</comment>
<dbReference type="Gene3D" id="3.10.260.20">
    <property type="entry name" value="Ski"/>
    <property type="match status" value="1"/>
</dbReference>
<reference evidence="6 7" key="1">
    <citation type="submission" date="2019-04" db="EMBL/GenBank/DDBJ databases">
        <title>Annotation for the trematode Fasciola gigantica.</title>
        <authorList>
            <person name="Choi Y.-J."/>
        </authorList>
    </citation>
    <scope>NUCLEOTIDE SEQUENCE [LARGE SCALE GENOMIC DNA]</scope>
    <source>
        <strain evidence="6">Uganda_cow_1</strain>
    </source>
</reference>
<dbReference type="InterPro" id="IPR003380">
    <property type="entry name" value="SKI/SNO/DAC"/>
</dbReference>
<comment type="similarity">
    <text evidence="3">Belongs to the DACH/dachshund family.</text>
</comment>
<dbReference type="PANTHER" id="PTHR12577">
    <property type="entry name" value="DACHSHUND"/>
    <property type="match status" value="1"/>
</dbReference>
<name>A0A504YJX8_FASGI</name>
<dbReference type="SUPFAM" id="SSF46955">
    <property type="entry name" value="Putative DNA-binding domain"/>
    <property type="match status" value="1"/>
</dbReference>
<feature type="region of interest" description="Disordered" evidence="4">
    <location>
        <begin position="1"/>
        <end position="34"/>
    </location>
</feature>
<dbReference type="GO" id="GO:0005667">
    <property type="term" value="C:transcription regulator complex"/>
    <property type="evidence" value="ECO:0007669"/>
    <property type="project" value="TreeGrafter"/>
</dbReference>
<protein>
    <submittedName>
        <fullName evidence="6">Dachshund protein 1</fullName>
    </submittedName>
</protein>
<evidence type="ECO:0000256" key="2">
    <source>
        <dbReference type="ARBA" id="ARBA00023242"/>
    </source>
</evidence>